<dbReference type="InterPro" id="IPR007492">
    <property type="entry name" value="LytTR_DNA-bd_dom"/>
</dbReference>
<dbReference type="RefSeq" id="WP_379900769.1">
    <property type="nucleotide sequence ID" value="NZ_JBHULM010000004.1"/>
</dbReference>
<evidence type="ECO:0000313" key="5">
    <source>
        <dbReference type="Proteomes" id="UP001597467"/>
    </source>
</evidence>
<dbReference type="InterPro" id="IPR050595">
    <property type="entry name" value="Bact_response_regulator"/>
</dbReference>
<dbReference type="Proteomes" id="UP001597467">
    <property type="component" value="Unassembled WGS sequence"/>
</dbReference>
<dbReference type="SUPFAM" id="SSF52172">
    <property type="entry name" value="CheY-like"/>
    <property type="match status" value="1"/>
</dbReference>
<keyword evidence="5" id="KW-1185">Reference proteome</keyword>
<gene>
    <name evidence="4" type="ORF">ACFSSB_02910</name>
</gene>
<dbReference type="Pfam" id="PF00072">
    <property type="entry name" value="Response_reg"/>
    <property type="match status" value="1"/>
</dbReference>
<sequence length="242" mass="27811">MPKQANILIVEDEMLIAFSIQKMVLKHFNGTHVVKNYDEAIQALERQPIDLALIDITLNNSKSGIDIAQQINKKYNIPFIYLTASTDEATLTKVIQTTPNAYISKPVQETNVITAIKLALANATTNNIVLTVGKKEYHINMEQFLFAESEGVYITLHFTFSPPMLLRTTFAQLQTQLPKSNFKRINKSEAVNPKYITKKDSKWVSLDKKGFKISKTYWEIKPKNVFYNKKSRFLSFFLFTEF</sequence>
<comment type="caution">
    <text evidence="4">The sequence shown here is derived from an EMBL/GenBank/DDBJ whole genome shotgun (WGS) entry which is preliminary data.</text>
</comment>
<feature type="modified residue" description="4-aspartylphosphate" evidence="2">
    <location>
        <position position="55"/>
    </location>
</feature>
<dbReference type="Gene3D" id="3.40.50.2300">
    <property type="match status" value="1"/>
</dbReference>
<proteinExistence type="predicted"/>
<dbReference type="Gene3D" id="2.40.50.1020">
    <property type="entry name" value="LytTr DNA-binding domain"/>
    <property type="match status" value="1"/>
</dbReference>
<dbReference type="PROSITE" id="PS50110">
    <property type="entry name" value="RESPONSE_REGULATORY"/>
    <property type="match status" value="1"/>
</dbReference>
<feature type="domain" description="Response regulatory" evidence="3">
    <location>
        <begin position="6"/>
        <end position="120"/>
    </location>
</feature>
<reference evidence="5" key="1">
    <citation type="journal article" date="2019" name="Int. J. Syst. Evol. Microbiol.">
        <title>The Global Catalogue of Microorganisms (GCM) 10K type strain sequencing project: providing services to taxonomists for standard genome sequencing and annotation.</title>
        <authorList>
            <consortium name="The Broad Institute Genomics Platform"/>
            <consortium name="The Broad Institute Genome Sequencing Center for Infectious Disease"/>
            <person name="Wu L."/>
            <person name="Ma J."/>
        </authorList>
    </citation>
    <scope>NUCLEOTIDE SEQUENCE [LARGE SCALE GENOMIC DNA]</scope>
    <source>
        <strain evidence="5">KCTC 42808</strain>
    </source>
</reference>
<organism evidence="4 5">
    <name type="scientific">Lacinutrix gracilariae</name>
    <dbReference type="NCBI Taxonomy" id="1747198"/>
    <lineage>
        <taxon>Bacteria</taxon>
        <taxon>Pseudomonadati</taxon>
        <taxon>Bacteroidota</taxon>
        <taxon>Flavobacteriia</taxon>
        <taxon>Flavobacteriales</taxon>
        <taxon>Flavobacteriaceae</taxon>
        <taxon>Lacinutrix</taxon>
    </lineage>
</organism>
<evidence type="ECO:0000256" key="1">
    <source>
        <dbReference type="ARBA" id="ARBA00022553"/>
    </source>
</evidence>
<dbReference type="SMART" id="SM00448">
    <property type="entry name" value="REC"/>
    <property type="match status" value="1"/>
</dbReference>
<dbReference type="EMBL" id="JBHULM010000004">
    <property type="protein sequence ID" value="MFD2541256.1"/>
    <property type="molecule type" value="Genomic_DNA"/>
</dbReference>
<dbReference type="SMART" id="SM00850">
    <property type="entry name" value="LytTR"/>
    <property type="match status" value="1"/>
</dbReference>
<evidence type="ECO:0000259" key="3">
    <source>
        <dbReference type="PROSITE" id="PS50110"/>
    </source>
</evidence>
<protein>
    <submittedName>
        <fullName evidence="4">Response regulator</fullName>
    </submittedName>
</protein>
<name>A0ABW5JWY7_9FLAO</name>
<dbReference type="Pfam" id="PF04397">
    <property type="entry name" value="LytTR"/>
    <property type="match status" value="1"/>
</dbReference>
<dbReference type="InterPro" id="IPR011006">
    <property type="entry name" value="CheY-like_superfamily"/>
</dbReference>
<dbReference type="PANTHER" id="PTHR44591:SF3">
    <property type="entry name" value="RESPONSE REGULATORY DOMAIN-CONTAINING PROTEIN"/>
    <property type="match status" value="1"/>
</dbReference>
<dbReference type="InterPro" id="IPR001789">
    <property type="entry name" value="Sig_transdc_resp-reg_receiver"/>
</dbReference>
<dbReference type="CDD" id="cd17534">
    <property type="entry name" value="REC_DC-like"/>
    <property type="match status" value="1"/>
</dbReference>
<keyword evidence="1 2" id="KW-0597">Phosphoprotein</keyword>
<accession>A0ABW5JWY7</accession>
<evidence type="ECO:0000313" key="4">
    <source>
        <dbReference type="EMBL" id="MFD2541256.1"/>
    </source>
</evidence>
<evidence type="ECO:0000256" key="2">
    <source>
        <dbReference type="PROSITE-ProRule" id="PRU00169"/>
    </source>
</evidence>
<dbReference type="PANTHER" id="PTHR44591">
    <property type="entry name" value="STRESS RESPONSE REGULATOR PROTEIN 1"/>
    <property type="match status" value="1"/>
</dbReference>